<accession>A0ABS5GZ07</accession>
<keyword evidence="6 7" id="KW-0472">Membrane</keyword>
<dbReference type="Proteomes" id="UP000682982">
    <property type="component" value="Unassembled WGS sequence"/>
</dbReference>
<dbReference type="PANTHER" id="PTHR33778:SF1">
    <property type="entry name" value="MAGNESIUM TRANSPORTER YHID-RELATED"/>
    <property type="match status" value="1"/>
</dbReference>
<feature type="transmembrane region" description="Helical" evidence="7">
    <location>
        <begin position="81"/>
        <end position="98"/>
    </location>
</feature>
<evidence type="ECO:0000256" key="5">
    <source>
        <dbReference type="ARBA" id="ARBA00022989"/>
    </source>
</evidence>
<proteinExistence type="inferred from homology"/>
<evidence type="ECO:0000259" key="8">
    <source>
        <dbReference type="Pfam" id="PF02308"/>
    </source>
</evidence>
<sequence>MSFWSPAELNANIIIFLNLAGAMLLGFVVGYERSYHGRAAGMRTYGLVCMASAALVVIAGYPDFWYGGRAIVPVALDPTRIIQGIVTGIGFLGAGVIMKEGFTISGLTTAASVWASSAIGVLVGVGFYAAAILLALLSAACMVWVHRLESWLPSQAAIVITIRFKKGFSPEEKTMAEMALRRGYEMASGTLAIAQSNGALEWRFVAVAMDKKLALPISVLSQDFEKFDGVESFQLSHARN</sequence>
<dbReference type="InterPro" id="IPR003416">
    <property type="entry name" value="MgtC/SapB/SrpB/YhiD_fam"/>
</dbReference>
<keyword evidence="5 7" id="KW-1133">Transmembrane helix</keyword>
<feature type="transmembrane region" description="Helical" evidence="7">
    <location>
        <begin position="43"/>
        <end position="61"/>
    </location>
</feature>
<dbReference type="InterPro" id="IPR049177">
    <property type="entry name" value="MgtC_SapB_SrpB_YhiD_N"/>
</dbReference>
<dbReference type="PRINTS" id="PR01837">
    <property type="entry name" value="MGTCSAPBPROT"/>
</dbReference>
<dbReference type="RefSeq" id="WP_212677561.1">
    <property type="nucleotide sequence ID" value="NZ_JAGSPK010000001.1"/>
</dbReference>
<organism evidence="9 10">
    <name type="scientific">Undibacterium rivi</name>
    <dbReference type="NCBI Taxonomy" id="2828729"/>
    <lineage>
        <taxon>Bacteria</taxon>
        <taxon>Pseudomonadati</taxon>
        <taxon>Pseudomonadota</taxon>
        <taxon>Betaproteobacteria</taxon>
        <taxon>Burkholderiales</taxon>
        <taxon>Oxalobacteraceae</taxon>
        <taxon>Undibacterium</taxon>
    </lineage>
</organism>
<comment type="caution">
    <text evidence="9">The sequence shown here is derived from an EMBL/GenBank/DDBJ whole genome shotgun (WGS) entry which is preliminary data.</text>
</comment>
<keyword evidence="10" id="KW-1185">Reference proteome</keyword>
<evidence type="ECO:0000256" key="6">
    <source>
        <dbReference type="ARBA" id="ARBA00023136"/>
    </source>
</evidence>
<keyword evidence="7" id="KW-0997">Cell inner membrane</keyword>
<gene>
    <name evidence="9" type="ORF">KDM87_02085</name>
</gene>
<evidence type="ECO:0000313" key="10">
    <source>
        <dbReference type="Proteomes" id="UP000682982"/>
    </source>
</evidence>
<evidence type="ECO:0000256" key="4">
    <source>
        <dbReference type="ARBA" id="ARBA00022692"/>
    </source>
</evidence>
<feature type="transmembrane region" description="Helical" evidence="7">
    <location>
        <begin position="12"/>
        <end position="31"/>
    </location>
</feature>
<comment type="similarity">
    <text evidence="2 7">Belongs to the MgtC/SapB family.</text>
</comment>
<feature type="transmembrane region" description="Helical" evidence="7">
    <location>
        <begin position="119"/>
        <end position="145"/>
    </location>
</feature>
<evidence type="ECO:0000256" key="2">
    <source>
        <dbReference type="ARBA" id="ARBA00009298"/>
    </source>
</evidence>
<dbReference type="PANTHER" id="PTHR33778">
    <property type="entry name" value="PROTEIN MGTC"/>
    <property type="match status" value="1"/>
</dbReference>
<comment type="subcellular location">
    <subcellularLocation>
        <location evidence="7">Cell inner membrane</location>
        <topology evidence="7">Multi-pass membrane protein</topology>
    </subcellularLocation>
    <subcellularLocation>
        <location evidence="1">Cell membrane</location>
        <topology evidence="1">Multi-pass membrane protein</topology>
    </subcellularLocation>
</comment>
<evidence type="ECO:0000256" key="7">
    <source>
        <dbReference type="RuleBase" id="RU365041"/>
    </source>
</evidence>
<reference evidence="9 10" key="1">
    <citation type="submission" date="2021-04" db="EMBL/GenBank/DDBJ databases">
        <title>novel species isolated from subtropical streams in China.</title>
        <authorList>
            <person name="Lu H."/>
        </authorList>
    </citation>
    <scope>NUCLEOTIDE SEQUENCE [LARGE SCALE GENOMIC DNA]</scope>
    <source>
        <strain evidence="9 10">FT147W</strain>
    </source>
</reference>
<evidence type="ECO:0000313" key="9">
    <source>
        <dbReference type="EMBL" id="MBR7791372.1"/>
    </source>
</evidence>
<evidence type="ECO:0000256" key="1">
    <source>
        <dbReference type="ARBA" id="ARBA00004651"/>
    </source>
</evidence>
<dbReference type="EMBL" id="JAGSPK010000001">
    <property type="protein sequence ID" value="MBR7791372.1"/>
    <property type="molecule type" value="Genomic_DNA"/>
</dbReference>
<keyword evidence="3" id="KW-1003">Cell membrane</keyword>
<name>A0ABS5GZ07_9BURK</name>
<feature type="domain" description="MgtC/SapB/SrpB/YhiD N-terminal" evidence="8">
    <location>
        <begin position="19"/>
        <end position="150"/>
    </location>
</feature>
<protein>
    <recommendedName>
        <fullName evidence="7">Protein MgtC</fullName>
    </recommendedName>
</protein>
<evidence type="ECO:0000256" key="3">
    <source>
        <dbReference type="ARBA" id="ARBA00022475"/>
    </source>
</evidence>
<keyword evidence="4 7" id="KW-0812">Transmembrane</keyword>
<dbReference type="Pfam" id="PF02308">
    <property type="entry name" value="MgtC"/>
    <property type="match status" value="1"/>
</dbReference>